<evidence type="ECO:0000259" key="1">
    <source>
        <dbReference type="Pfam" id="PF22936"/>
    </source>
</evidence>
<dbReference type="GO" id="GO:0003676">
    <property type="term" value="F:nucleic acid binding"/>
    <property type="evidence" value="ECO:0007669"/>
    <property type="project" value="InterPro"/>
</dbReference>
<protein>
    <recommendedName>
        <fullName evidence="1">Retrovirus-related Pol polyprotein from transposon TNT 1-94-like beta-barrel domain-containing protein</fullName>
    </recommendedName>
</protein>
<dbReference type="Proteomes" id="UP001168098">
    <property type="component" value="Unassembled WGS sequence"/>
</dbReference>
<feature type="domain" description="Retrovirus-related Pol polyprotein from transposon TNT 1-94-like beta-barrel" evidence="1">
    <location>
        <begin position="275"/>
        <end position="348"/>
    </location>
</feature>
<dbReference type="SUPFAM" id="SSF57756">
    <property type="entry name" value="Retrovirus zinc finger-like domains"/>
    <property type="match status" value="1"/>
</dbReference>
<dbReference type="EMBL" id="JARBHA010000019">
    <property type="protein sequence ID" value="KAJ9672448.1"/>
    <property type="molecule type" value="Genomic_DNA"/>
</dbReference>
<dbReference type="GO" id="GO:0008270">
    <property type="term" value="F:zinc ion binding"/>
    <property type="evidence" value="ECO:0007669"/>
    <property type="project" value="InterPro"/>
</dbReference>
<evidence type="ECO:0000313" key="3">
    <source>
        <dbReference type="Proteomes" id="UP001168098"/>
    </source>
</evidence>
<keyword evidence="3" id="KW-1185">Reference proteome</keyword>
<accession>A0AA38YL34</accession>
<dbReference type="PANTHER" id="PTHR37610:SF77">
    <property type="entry name" value="INTEGRASE CATALYTIC DOMAIN-CONTAINING PROTEIN"/>
    <property type="match status" value="1"/>
</dbReference>
<sequence>MSSNKLESFPIRFTGKNYCAWEFQFKLFALSKWEIKDAQVMTWILCSVEPHLILNLRPYKTAAAMWNYLHTVYNQDNSARRFQLEYEMANFTQRSLLIEEYFSGFQTLWTDYSDIVYANVLVAVLSIVQVEQHIVTQATMEHQANVSAPIFVAYVAQGRNKGPDMRAVQCFSCKDFDHIAWDYPKKFYNYCKKQGHIIYSCPIWPEKKQGTTYHASIGASSSTALLAASSVVHILAPTTLANPKTLTPEMVQQMIIYAFSAFGLLGNHTISSKPWYFDFGASNHMMNTVLSLSNVRNYDGNLKINTTDGSSLPISAVGDLYSSLTDVFVSLDLSTNLLSVGQLVDNNCNVNFSHSGCVVQDQVFVKMIMKGPKVG</sequence>
<organism evidence="2 3">
    <name type="scientific">Vitis rotundifolia</name>
    <name type="common">Muscadine grape</name>
    <dbReference type="NCBI Taxonomy" id="103349"/>
    <lineage>
        <taxon>Eukaryota</taxon>
        <taxon>Viridiplantae</taxon>
        <taxon>Streptophyta</taxon>
        <taxon>Embryophyta</taxon>
        <taxon>Tracheophyta</taxon>
        <taxon>Spermatophyta</taxon>
        <taxon>Magnoliopsida</taxon>
        <taxon>eudicotyledons</taxon>
        <taxon>Gunneridae</taxon>
        <taxon>Pentapetalae</taxon>
        <taxon>rosids</taxon>
        <taxon>Vitales</taxon>
        <taxon>Vitaceae</taxon>
        <taxon>Viteae</taxon>
        <taxon>Vitis</taxon>
    </lineage>
</organism>
<dbReference type="Gene3D" id="4.10.60.10">
    <property type="entry name" value="Zinc finger, CCHC-type"/>
    <property type="match status" value="1"/>
</dbReference>
<gene>
    <name evidence="2" type="ORF">PVL29_025886</name>
</gene>
<dbReference type="InterPro" id="IPR054722">
    <property type="entry name" value="PolX-like_BBD"/>
</dbReference>
<dbReference type="Pfam" id="PF22936">
    <property type="entry name" value="Pol_BBD"/>
    <property type="match status" value="1"/>
</dbReference>
<dbReference type="AlphaFoldDB" id="A0AA38YL34"/>
<dbReference type="PANTHER" id="PTHR37610">
    <property type="entry name" value="CCHC-TYPE DOMAIN-CONTAINING PROTEIN"/>
    <property type="match status" value="1"/>
</dbReference>
<reference evidence="2 3" key="1">
    <citation type="journal article" date="2023" name="BMC Biotechnol.">
        <title>Vitis rotundifolia cv Carlos genome sequencing.</title>
        <authorList>
            <person name="Huff M."/>
            <person name="Hulse-Kemp A."/>
            <person name="Scheffler B."/>
            <person name="Youngblood R."/>
            <person name="Simpson S."/>
            <person name="Babiker E."/>
            <person name="Staton M."/>
        </authorList>
    </citation>
    <scope>NUCLEOTIDE SEQUENCE [LARGE SCALE GENOMIC DNA]</scope>
    <source>
        <tissue evidence="2">Leaf</tissue>
    </source>
</reference>
<comment type="caution">
    <text evidence="2">The sequence shown here is derived from an EMBL/GenBank/DDBJ whole genome shotgun (WGS) entry which is preliminary data.</text>
</comment>
<proteinExistence type="predicted"/>
<evidence type="ECO:0000313" key="2">
    <source>
        <dbReference type="EMBL" id="KAJ9672448.1"/>
    </source>
</evidence>
<name>A0AA38YL34_VITRO</name>
<dbReference type="InterPro" id="IPR036875">
    <property type="entry name" value="Znf_CCHC_sf"/>
</dbReference>